<reference evidence="2" key="2">
    <citation type="submission" date="2020-11" db="EMBL/GenBank/DDBJ databases">
        <authorList>
            <person name="McCartney M.A."/>
            <person name="Auch B."/>
            <person name="Kono T."/>
            <person name="Mallez S."/>
            <person name="Becker A."/>
            <person name="Gohl D.M."/>
            <person name="Silverstein K.A.T."/>
            <person name="Koren S."/>
            <person name="Bechman K.B."/>
            <person name="Herman A."/>
            <person name="Abrahante J.E."/>
            <person name="Garbe J."/>
        </authorList>
    </citation>
    <scope>NUCLEOTIDE SEQUENCE</scope>
    <source>
        <strain evidence="2">Duluth1</strain>
        <tissue evidence="2">Whole animal</tissue>
    </source>
</reference>
<gene>
    <name evidence="2" type="ORF">DPMN_136321</name>
</gene>
<evidence type="ECO:0000313" key="2">
    <source>
        <dbReference type="EMBL" id="KAH3807973.1"/>
    </source>
</evidence>
<dbReference type="Gene3D" id="1.10.150.130">
    <property type="match status" value="1"/>
</dbReference>
<evidence type="ECO:0000313" key="3">
    <source>
        <dbReference type="Proteomes" id="UP000828390"/>
    </source>
</evidence>
<evidence type="ECO:0000256" key="1">
    <source>
        <dbReference type="ARBA" id="ARBA00023125"/>
    </source>
</evidence>
<organism evidence="2 3">
    <name type="scientific">Dreissena polymorpha</name>
    <name type="common">Zebra mussel</name>
    <name type="synonym">Mytilus polymorpha</name>
    <dbReference type="NCBI Taxonomy" id="45954"/>
    <lineage>
        <taxon>Eukaryota</taxon>
        <taxon>Metazoa</taxon>
        <taxon>Spiralia</taxon>
        <taxon>Lophotrochozoa</taxon>
        <taxon>Mollusca</taxon>
        <taxon>Bivalvia</taxon>
        <taxon>Autobranchia</taxon>
        <taxon>Heteroconchia</taxon>
        <taxon>Euheterodonta</taxon>
        <taxon>Imparidentia</taxon>
        <taxon>Neoheterodontei</taxon>
        <taxon>Myida</taxon>
        <taxon>Dreissenoidea</taxon>
        <taxon>Dreissenidae</taxon>
        <taxon>Dreissena</taxon>
    </lineage>
</organism>
<comment type="caution">
    <text evidence="2">The sequence shown here is derived from an EMBL/GenBank/DDBJ whole genome shotgun (WGS) entry which is preliminary data.</text>
</comment>
<keyword evidence="1" id="KW-0238">DNA-binding</keyword>
<dbReference type="GO" id="GO:0003677">
    <property type="term" value="F:DNA binding"/>
    <property type="evidence" value="ECO:0007669"/>
    <property type="project" value="UniProtKB-KW"/>
</dbReference>
<name>A0A9D4G3E3_DREPO</name>
<dbReference type="AlphaFoldDB" id="A0A9D4G3E3"/>
<evidence type="ECO:0008006" key="4">
    <source>
        <dbReference type="Google" id="ProtNLM"/>
    </source>
</evidence>
<reference evidence="2" key="1">
    <citation type="journal article" date="2019" name="bioRxiv">
        <title>The Genome of the Zebra Mussel, Dreissena polymorpha: A Resource for Invasive Species Research.</title>
        <authorList>
            <person name="McCartney M.A."/>
            <person name="Auch B."/>
            <person name="Kono T."/>
            <person name="Mallez S."/>
            <person name="Zhang Y."/>
            <person name="Obille A."/>
            <person name="Becker A."/>
            <person name="Abrahante J.E."/>
            <person name="Garbe J."/>
            <person name="Badalamenti J.P."/>
            <person name="Herman A."/>
            <person name="Mangelson H."/>
            <person name="Liachko I."/>
            <person name="Sullivan S."/>
            <person name="Sone E.D."/>
            <person name="Koren S."/>
            <person name="Silverstein K.A.T."/>
            <person name="Beckman K.B."/>
            <person name="Gohl D.M."/>
        </authorList>
    </citation>
    <scope>NUCLEOTIDE SEQUENCE</scope>
    <source>
        <strain evidence="2">Duluth1</strain>
        <tissue evidence="2">Whole animal</tissue>
    </source>
</reference>
<sequence>MAAKQTVLSLADSTLSLYKGQIRKYLKFCEEKQVNFADNSSSAITADFLCHLADSSERPETLIKTTLTAVDLLLYTMGLDSPTRDRDVDKLVTALMKSSTKQPMKRQRPLPVFLWNFLISWDPTIS</sequence>
<keyword evidence="3" id="KW-1185">Reference proteome</keyword>
<proteinExistence type="predicted"/>
<dbReference type="InterPro" id="IPR010998">
    <property type="entry name" value="Integrase_recombinase_N"/>
</dbReference>
<dbReference type="EMBL" id="JAIWYP010000006">
    <property type="protein sequence ID" value="KAH3807973.1"/>
    <property type="molecule type" value="Genomic_DNA"/>
</dbReference>
<protein>
    <recommendedName>
        <fullName evidence="4">Core-binding (CB) domain-containing protein</fullName>
    </recommendedName>
</protein>
<dbReference type="Proteomes" id="UP000828390">
    <property type="component" value="Unassembled WGS sequence"/>
</dbReference>
<dbReference type="SUPFAM" id="SSF47823">
    <property type="entry name" value="lambda integrase-like, N-terminal domain"/>
    <property type="match status" value="1"/>
</dbReference>
<accession>A0A9D4G3E3</accession>